<dbReference type="EMBL" id="CAADRP010000002">
    <property type="protein sequence ID" value="VFU21513.1"/>
    <property type="molecule type" value="Genomic_DNA"/>
</dbReference>
<keyword evidence="2" id="KW-0732">Signal</keyword>
<feature type="compositionally biased region" description="Basic and acidic residues" evidence="1">
    <location>
        <begin position="151"/>
        <end position="162"/>
    </location>
</feature>
<dbReference type="PANTHER" id="PTHR33743">
    <property type="entry name" value="PROTEIN GOLVEN 6-RELATED"/>
    <property type="match status" value="1"/>
</dbReference>
<reference evidence="3" key="1">
    <citation type="submission" date="2019-03" db="EMBL/GenBank/DDBJ databases">
        <authorList>
            <person name="Mank J."/>
            <person name="Almeida P."/>
        </authorList>
    </citation>
    <scope>NUCLEOTIDE SEQUENCE</scope>
    <source>
        <strain evidence="3">78183</strain>
    </source>
</reference>
<organism evidence="3">
    <name type="scientific">Salix viminalis</name>
    <name type="common">Common osier</name>
    <name type="synonym">Basket willow</name>
    <dbReference type="NCBI Taxonomy" id="40686"/>
    <lineage>
        <taxon>Eukaryota</taxon>
        <taxon>Viridiplantae</taxon>
        <taxon>Streptophyta</taxon>
        <taxon>Embryophyta</taxon>
        <taxon>Tracheophyta</taxon>
        <taxon>Spermatophyta</taxon>
        <taxon>Magnoliopsida</taxon>
        <taxon>eudicotyledons</taxon>
        <taxon>Gunneridae</taxon>
        <taxon>Pentapetalae</taxon>
        <taxon>rosids</taxon>
        <taxon>fabids</taxon>
        <taxon>Malpighiales</taxon>
        <taxon>Salicaceae</taxon>
        <taxon>Saliceae</taxon>
        <taxon>Salix</taxon>
    </lineage>
</organism>
<feature type="compositionally biased region" description="Low complexity" evidence="1">
    <location>
        <begin position="106"/>
        <end position="117"/>
    </location>
</feature>
<sequence length="184" mass="20129">MRPSLVVSLLVLSFLLQQAQGIRLEKGFKQVGADQKVQAEESTPLKEKSNDGGVLGEAVLCKEGQCTGTTEKRVSKSVSKKSSHHWLPSIHEDYYGMNRKLIAVTTSTSSSPTITTSKNEKNGENKADPISKGRSTIVGEHEKLSANSSPKSEHQVLTKDHDEETMDLTEMDYSPARRSLAITS</sequence>
<evidence type="ECO:0000256" key="2">
    <source>
        <dbReference type="SAM" id="SignalP"/>
    </source>
</evidence>
<proteinExistence type="predicted"/>
<name>A0A6N2K6E3_SALVM</name>
<evidence type="ECO:0008006" key="4">
    <source>
        <dbReference type="Google" id="ProtNLM"/>
    </source>
</evidence>
<dbReference type="AlphaFoldDB" id="A0A6N2K6E3"/>
<dbReference type="PANTHER" id="PTHR33743:SF19">
    <property type="entry name" value="PROTEIN GOLVEN 6"/>
    <property type="match status" value="1"/>
</dbReference>
<evidence type="ECO:0000256" key="1">
    <source>
        <dbReference type="SAM" id="MobiDB-lite"/>
    </source>
</evidence>
<feature type="chain" id="PRO_5026987705" description="Phytosulfokine-beta" evidence="2">
    <location>
        <begin position="22"/>
        <end position="184"/>
    </location>
</feature>
<feature type="signal peptide" evidence="2">
    <location>
        <begin position="1"/>
        <end position="21"/>
    </location>
</feature>
<accession>A0A6N2K6E3</accession>
<evidence type="ECO:0000313" key="3">
    <source>
        <dbReference type="EMBL" id="VFU21513.1"/>
    </source>
</evidence>
<feature type="region of interest" description="Disordered" evidence="1">
    <location>
        <begin position="106"/>
        <end position="184"/>
    </location>
</feature>
<feature type="compositionally biased region" description="Basic and acidic residues" evidence="1">
    <location>
        <begin position="118"/>
        <end position="131"/>
    </location>
</feature>
<gene>
    <name evidence="3" type="ORF">SVIM_LOCUS14054</name>
</gene>
<protein>
    <recommendedName>
        <fullName evidence="4">Phytosulfokine-beta</fullName>
    </recommendedName>
</protein>